<sequence length="429" mass="48895">MKLGRSFFSLYSLILLIFLIFSWLLDEVWNQFLEQDIESYTGYETMLEAVEDYLNRHPQVEWDSLVEKAGARYELPLQLINIAQLAELDEEKRLQLTSERSHVYFNGDYVSLFHVLEGTDLVIEMGPAKMPTRPRQQAYIRIGIFAVFGVVIFVWLLPLSRDLDRLQNATKEFGRGNFNTKAPKASSSMVAPMSRSFNMMSARIKRLIEAQKELTNAVAHELRTPLARSKFALQMLEISKDEEKCKKYIAQITQDVTDLDELINEMLLYASFESEVPELKFDDNNINDVVTKIVENYGHTEASIKVQSNVDNLMVYCDPHFIERAVHNYVSNAIKYGNGEVLVQVSQLGDKVHLSVEDNGAGVPDEFKPQIFDTFSRGDKSRNKETGGFGLGLAIVSRILEWHQGSVAVNDSEQLGGAKFEMSWPINRL</sequence>
<dbReference type="InterPro" id="IPR036097">
    <property type="entry name" value="HisK_dim/P_sf"/>
</dbReference>
<dbReference type="EMBL" id="FOHK01000013">
    <property type="protein sequence ID" value="SET74906.1"/>
    <property type="molecule type" value="Genomic_DNA"/>
</dbReference>
<dbReference type="AlphaFoldDB" id="A0A1I0GX39"/>
<evidence type="ECO:0000259" key="12">
    <source>
        <dbReference type="PROSITE" id="PS50885"/>
    </source>
</evidence>
<gene>
    <name evidence="13" type="ORF">SAMN05660429_02576</name>
</gene>
<keyword evidence="14" id="KW-1185">Reference proteome</keyword>
<dbReference type="Gene3D" id="3.30.565.10">
    <property type="entry name" value="Histidine kinase-like ATPase, C-terminal domain"/>
    <property type="match status" value="1"/>
</dbReference>
<dbReference type="GO" id="GO:0005524">
    <property type="term" value="F:ATP binding"/>
    <property type="evidence" value="ECO:0007669"/>
    <property type="project" value="UniProtKB-KW"/>
</dbReference>
<dbReference type="GO" id="GO:0000155">
    <property type="term" value="F:phosphorelay sensor kinase activity"/>
    <property type="evidence" value="ECO:0007669"/>
    <property type="project" value="InterPro"/>
</dbReference>
<name>A0A1I0GX39_THASX</name>
<keyword evidence="9" id="KW-0067">ATP-binding</keyword>
<evidence type="ECO:0000256" key="6">
    <source>
        <dbReference type="ARBA" id="ARBA00022679"/>
    </source>
</evidence>
<evidence type="ECO:0000313" key="13">
    <source>
        <dbReference type="EMBL" id="SET74906.1"/>
    </source>
</evidence>
<evidence type="ECO:0000256" key="2">
    <source>
        <dbReference type="ARBA" id="ARBA00004651"/>
    </source>
</evidence>
<evidence type="ECO:0000256" key="1">
    <source>
        <dbReference type="ARBA" id="ARBA00000085"/>
    </source>
</evidence>
<keyword evidence="8 13" id="KW-0418">Kinase</keyword>
<dbReference type="Pfam" id="PF02518">
    <property type="entry name" value="HATPase_c"/>
    <property type="match status" value="1"/>
</dbReference>
<feature type="domain" description="Histidine kinase" evidence="11">
    <location>
        <begin position="217"/>
        <end position="428"/>
    </location>
</feature>
<keyword evidence="4" id="KW-1003">Cell membrane</keyword>
<comment type="subcellular location">
    <subcellularLocation>
        <location evidence="2">Cell membrane</location>
        <topology evidence="2">Multi-pass membrane protein</topology>
    </subcellularLocation>
</comment>
<keyword evidence="10" id="KW-0812">Transmembrane</keyword>
<evidence type="ECO:0000256" key="10">
    <source>
        <dbReference type="SAM" id="Phobius"/>
    </source>
</evidence>
<evidence type="ECO:0000259" key="11">
    <source>
        <dbReference type="PROSITE" id="PS50109"/>
    </source>
</evidence>
<dbReference type="InterPro" id="IPR005467">
    <property type="entry name" value="His_kinase_dom"/>
</dbReference>
<dbReference type="InterPro" id="IPR003660">
    <property type="entry name" value="HAMP_dom"/>
</dbReference>
<feature type="domain" description="HAMP" evidence="12">
    <location>
        <begin position="157"/>
        <end position="209"/>
    </location>
</feature>
<evidence type="ECO:0000256" key="5">
    <source>
        <dbReference type="ARBA" id="ARBA00022553"/>
    </source>
</evidence>
<dbReference type="PROSITE" id="PS50109">
    <property type="entry name" value="HIS_KIN"/>
    <property type="match status" value="1"/>
</dbReference>
<dbReference type="CDD" id="cd06225">
    <property type="entry name" value="HAMP"/>
    <property type="match status" value="1"/>
</dbReference>
<keyword evidence="10" id="KW-1133">Transmembrane helix</keyword>
<evidence type="ECO:0000256" key="4">
    <source>
        <dbReference type="ARBA" id="ARBA00022475"/>
    </source>
</evidence>
<dbReference type="InterPro" id="IPR050980">
    <property type="entry name" value="2C_sensor_his_kinase"/>
</dbReference>
<dbReference type="InterPro" id="IPR003661">
    <property type="entry name" value="HisK_dim/P_dom"/>
</dbReference>
<dbReference type="RefSeq" id="WP_093331240.1">
    <property type="nucleotide sequence ID" value="NZ_AP027363.1"/>
</dbReference>
<dbReference type="OrthoDB" id="9804645at2"/>
<dbReference type="InterPro" id="IPR036890">
    <property type="entry name" value="HATPase_C_sf"/>
</dbReference>
<dbReference type="InterPro" id="IPR004358">
    <property type="entry name" value="Sig_transdc_His_kin-like_C"/>
</dbReference>
<dbReference type="Proteomes" id="UP000199308">
    <property type="component" value="Unassembled WGS sequence"/>
</dbReference>
<dbReference type="Gene3D" id="6.10.340.10">
    <property type="match status" value="1"/>
</dbReference>
<dbReference type="CDD" id="cd00082">
    <property type="entry name" value="HisKA"/>
    <property type="match status" value="1"/>
</dbReference>
<organism evidence="13 14">
    <name type="scientific">Thalassotalea agarivorans</name>
    <name type="common">Thalassomonas agarivorans</name>
    <dbReference type="NCBI Taxonomy" id="349064"/>
    <lineage>
        <taxon>Bacteria</taxon>
        <taxon>Pseudomonadati</taxon>
        <taxon>Pseudomonadota</taxon>
        <taxon>Gammaproteobacteria</taxon>
        <taxon>Alteromonadales</taxon>
        <taxon>Colwelliaceae</taxon>
        <taxon>Thalassotalea</taxon>
    </lineage>
</organism>
<dbReference type="PRINTS" id="PR00344">
    <property type="entry name" value="BCTRLSENSOR"/>
</dbReference>
<dbReference type="Pfam" id="PF00512">
    <property type="entry name" value="HisKA"/>
    <property type="match status" value="1"/>
</dbReference>
<dbReference type="InterPro" id="IPR003594">
    <property type="entry name" value="HATPase_dom"/>
</dbReference>
<dbReference type="PROSITE" id="PS50885">
    <property type="entry name" value="HAMP"/>
    <property type="match status" value="1"/>
</dbReference>
<dbReference type="PANTHER" id="PTHR44936">
    <property type="entry name" value="SENSOR PROTEIN CREC"/>
    <property type="match status" value="1"/>
</dbReference>
<evidence type="ECO:0000256" key="7">
    <source>
        <dbReference type="ARBA" id="ARBA00022741"/>
    </source>
</evidence>
<evidence type="ECO:0000256" key="9">
    <source>
        <dbReference type="ARBA" id="ARBA00022840"/>
    </source>
</evidence>
<protein>
    <recommendedName>
        <fullName evidence="3">histidine kinase</fullName>
        <ecNumber evidence="3">2.7.13.3</ecNumber>
    </recommendedName>
</protein>
<dbReference type="PANTHER" id="PTHR44936:SF10">
    <property type="entry name" value="SENSOR PROTEIN RSTB"/>
    <property type="match status" value="1"/>
</dbReference>
<dbReference type="Gene3D" id="1.10.287.130">
    <property type="match status" value="1"/>
</dbReference>
<dbReference type="SUPFAM" id="SSF47384">
    <property type="entry name" value="Homodimeric domain of signal transducing histidine kinase"/>
    <property type="match status" value="1"/>
</dbReference>
<evidence type="ECO:0000256" key="8">
    <source>
        <dbReference type="ARBA" id="ARBA00022777"/>
    </source>
</evidence>
<feature type="transmembrane region" description="Helical" evidence="10">
    <location>
        <begin position="138"/>
        <end position="157"/>
    </location>
</feature>
<comment type="catalytic activity">
    <reaction evidence="1">
        <text>ATP + protein L-histidine = ADP + protein N-phospho-L-histidine.</text>
        <dbReference type="EC" id="2.7.13.3"/>
    </reaction>
</comment>
<dbReference type="SMART" id="SM00388">
    <property type="entry name" value="HisKA"/>
    <property type="match status" value="1"/>
</dbReference>
<evidence type="ECO:0000256" key="3">
    <source>
        <dbReference type="ARBA" id="ARBA00012438"/>
    </source>
</evidence>
<dbReference type="SUPFAM" id="SSF55874">
    <property type="entry name" value="ATPase domain of HSP90 chaperone/DNA topoisomerase II/histidine kinase"/>
    <property type="match status" value="1"/>
</dbReference>
<dbReference type="STRING" id="349064.SAMN05660429_02576"/>
<reference evidence="13 14" key="1">
    <citation type="submission" date="2016-10" db="EMBL/GenBank/DDBJ databases">
        <authorList>
            <person name="de Groot N.N."/>
        </authorList>
    </citation>
    <scope>NUCLEOTIDE SEQUENCE [LARGE SCALE GENOMIC DNA]</scope>
    <source>
        <strain evidence="13 14">DSM 19706</strain>
    </source>
</reference>
<keyword evidence="7" id="KW-0547">Nucleotide-binding</keyword>
<evidence type="ECO:0000313" key="14">
    <source>
        <dbReference type="Proteomes" id="UP000199308"/>
    </source>
</evidence>
<proteinExistence type="predicted"/>
<keyword evidence="10" id="KW-0472">Membrane</keyword>
<dbReference type="EC" id="2.7.13.3" evidence="3"/>
<dbReference type="GO" id="GO:0005886">
    <property type="term" value="C:plasma membrane"/>
    <property type="evidence" value="ECO:0007669"/>
    <property type="project" value="UniProtKB-SubCell"/>
</dbReference>
<keyword evidence="5" id="KW-0597">Phosphoprotein</keyword>
<accession>A0A1I0GX39</accession>
<keyword evidence="6" id="KW-0808">Transferase</keyword>
<dbReference type="SMART" id="SM00387">
    <property type="entry name" value="HATPase_c"/>
    <property type="match status" value="1"/>
</dbReference>
<feature type="transmembrane region" description="Helical" evidence="10">
    <location>
        <begin position="6"/>
        <end position="25"/>
    </location>
</feature>